<gene>
    <name evidence="19" type="ORF">C0630_09395</name>
</gene>
<evidence type="ECO:0000256" key="2">
    <source>
        <dbReference type="ARBA" id="ARBA00004856"/>
    </source>
</evidence>
<evidence type="ECO:0000256" key="10">
    <source>
        <dbReference type="ARBA" id="ARBA00023002"/>
    </source>
</evidence>
<dbReference type="GO" id="GO:0042597">
    <property type="term" value="C:periplasmic space"/>
    <property type="evidence" value="ECO:0007669"/>
    <property type="project" value="UniProtKB-SubCell"/>
</dbReference>
<dbReference type="GO" id="GO:0009055">
    <property type="term" value="F:electron transfer activity"/>
    <property type="evidence" value="ECO:0007669"/>
    <property type="project" value="InterPro"/>
</dbReference>
<evidence type="ECO:0000256" key="5">
    <source>
        <dbReference type="ARBA" id="ARBA00022617"/>
    </source>
</evidence>
<dbReference type="Proteomes" id="UP000235015">
    <property type="component" value="Unassembled WGS sequence"/>
</dbReference>
<keyword evidence="5 16" id="KW-0349">Heme</keyword>
<dbReference type="Gene3D" id="1.10.760.10">
    <property type="entry name" value="Cytochrome c-like domain"/>
    <property type="match status" value="2"/>
</dbReference>
<feature type="disulfide bond" description="Redox-active" evidence="15">
    <location>
        <begin position="96"/>
        <end position="102"/>
    </location>
</feature>
<keyword evidence="15" id="KW-1015">Disulfide bond</keyword>
<comment type="function">
    <text evidence="12">Involved in methylamine metabolism. Essential for the maturation of the beta subunit of MADH, presumably via a step in the biosynthesis of tryptophan tryptophylquinone (TTQ), the cofactor of MADH.</text>
</comment>
<dbReference type="AlphaFoldDB" id="A0A2N6CWU9"/>
<feature type="binding site" evidence="14">
    <location>
        <position position="102"/>
    </location>
    <ligand>
        <name>Cu cation</name>
        <dbReference type="ChEBI" id="CHEBI:23378"/>
    </ligand>
</feature>
<dbReference type="STRING" id="1111735.GCA_000428045_03772"/>
<keyword evidence="10" id="KW-0560">Oxidoreductase</keyword>
<evidence type="ECO:0000256" key="16">
    <source>
        <dbReference type="PROSITE-ProRule" id="PRU00433"/>
    </source>
</evidence>
<evidence type="ECO:0000256" key="8">
    <source>
        <dbReference type="ARBA" id="ARBA00022764"/>
    </source>
</evidence>
<evidence type="ECO:0000313" key="20">
    <source>
        <dbReference type="Proteomes" id="UP000235015"/>
    </source>
</evidence>
<dbReference type="PANTHER" id="PTHR30600:SF10">
    <property type="entry name" value="BLL6722 PROTEIN"/>
    <property type="match status" value="1"/>
</dbReference>
<evidence type="ECO:0000256" key="15">
    <source>
        <dbReference type="PIRSR" id="PIRSR603782-2"/>
    </source>
</evidence>
<evidence type="ECO:0000256" key="12">
    <source>
        <dbReference type="ARBA" id="ARBA00058991"/>
    </source>
</evidence>
<keyword evidence="14" id="KW-0186">Copper</keyword>
<evidence type="ECO:0000313" key="19">
    <source>
        <dbReference type="EMBL" id="PLX61743.1"/>
    </source>
</evidence>
<dbReference type="Pfam" id="PF02630">
    <property type="entry name" value="SCO1-SenC"/>
    <property type="match status" value="1"/>
</dbReference>
<sequence>MSVIKQHGIYAIAVILLSALMTHSPLAAPAREQPAVVAPFYTKAEYPPPKVGSYKLPPFGVAADGRVIDADGKEGRLHDFFGHGKIILLSFIYSTCSDVNGCPLATAVMYDIQRKIKNDPVLRDRLQMLSLSFDPVYDTTEVLSLYGGGYANAGNWRFLTTASWKELEPILDSYNQPVIRDVDEQGRELSTFSHILRVFLIDPEKRVRNIYSVSFLYPELIINDAKTILQDSVPKSEWYNPNESIKVSRLSRPGDYKGGYETSGYVTQSQSVAERTGEKADLAHYLVRPPLGLPAIPQPEDNPVTHAKVELGRKLFFDRRLSLNDTFSCAMCHIPEQGFTNHELAIAVGLEGRSGRRNYPTIYNTGYLSRLFHDGREESLEQQVWGPLLAVNEMANPSVGAVIGKIRKIPDYAGMFEAAFNGRGVSMETLWMAIASYERLLVSANSPFDRWHYGGETNILSESAKRGYALFTGKAGCASCHQIGTEAALFTDDAMHNTGVGYRESMGIKPEKEKILVAPGVYLEVDREIIDAVGHPPPADVGLYEVTQNPHDRWKYHTPSLRNIALTAPYMHNGSLSTLREVVDFYNEGGIENELLDVRIKPLGLSEGEREDLVAFLKSLTGDNVDTIIADAFAAPIGDITEADPNWANQKDRSRNGI</sequence>
<comment type="similarity">
    <text evidence="3">Belongs to the SCO1/2 family.</text>
</comment>
<dbReference type="InterPro" id="IPR051395">
    <property type="entry name" value="Cytochrome_c_Peroxidase/MauG"/>
</dbReference>
<feature type="signal peptide" evidence="17">
    <location>
        <begin position="1"/>
        <end position="27"/>
    </location>
</feature>
<evidence type="ECO:0000256" key="4">
    <source>
        <dbReference type="ARBA" id="ARBA00022448"/>
    </source>
</evidence>
<feature type="chain" id="PRO_5014814641" description="Methylamine utilization protein MauG" evidence="17">
    <location>
        <begin position="28"/>
        <end position="658"/>
    </location>
</feature>
<keyword evidence="4" id="KW-0813">Transport</keyword>
<protein>
    <recommendedName>
        <fullName evidence="13">Methylamine utilization protein MauG</fullName>
    </recommendedName>
</protein>
<feature type="domain" description="Cytochrome c" evidence="18">
    <location>
        <begin position="462"/>
        <end position="621"/>
    </location>
</feature>
<dbReference type="Gene3D" id="3.40.30.10">
    <property type="entry name" value="Glutaredoxin"/>
    <property type="match status" value="1"/>
</dbReference>
<evidence type="ECO:0000256" key="17">
    <source>
        <dbReference type="SAM" id="SignalP"/>
    </source>
</evidence>
<keyword evidence="9" id="KW-0249">Electron transport</keyword>
<dbReference type="EMBL" id="PKUN01000010">
    <property type="protein sequence ID" value="PLX61743.1"/>
    <property type="molecule type" value="Genomic_DNA"/>
</dbReference>
<evidence type="ECO:0000256" key="6">
    <source>
        <dbReference type="ARBA" id="ARBA00022723"/>
    </source>
</evidence>
<dbReference type="RefSeq" id="WP_273439060.1">
    <property type="nucleotide sequence ID" value="NZ_PKUN01000010.1"/>
</dbReference>
<dbReference type="PROSITE" id="PS51007">
    <property type="entry name" value="CYTC"/>
    <property type="match status" value="1"/>
</dbReference>
<evidence type="ECO:0000256" key="7">
    <source>
        <dbReference type="ARBA" id="ARBA00022729"/>
    </source>
</evidence>
<evidence type="ECO:0000256" key="13">
    <source>
        <dbReference type="ARBA" id="ARBA00073576"/>
    </source>
</evidence>
<name>A0A2N6CWU9_9GAMM</name>
<dbReference type="InterPro" id="IPR036909">
    <property type="entry name" value="Cyt_c-like_dom_sf"/>
</dbReference>
<dbReference type="SUPFAM" id="SSF52833">
    <property type="entry name" value="Thioredoxin-like"/>
    <property type="match status" value="1"/>
</dbReference>
<dbReference type="InterPro" id="IPR004852">
    <property type="entry name" value="Di-haem_cyt_c_peroxidsae"/>
</dbReference>
<dbReference type="GO" id="GO:0046872">
    <property type="term" value="F:metal ion binding"/>
    <property type="evidence" value="ECO:0007669"/>
    <property type="project" value="UniProtKB-KW"/>
</dbReference>
<comment type="subcellular location">
    <subcellularLocation>
        <location evidence="1">Periplasm</location>
    </subcellularLocation>
</comment>
<evidence type="ECO:0000256" key="9">
    <source>
        <dbReference type="ARBA" id="ARBA00022982"/>
    </source>
</evidence>
<dbReference type="GO" id="GO:0004130">
    <property type="term" value="F:cytochrome-c peroxidase activity"/>
    <property type="evidence" value="ECO:0007669"/>
    <property type="project" value="TreeGrafter"/>
</dbReference>
<feature type="binding site" evidence="14">
    <location>
        <position position="194"/>
    </location>
    <ligand>
        <name>Cu cation</name>
        <dbReference type="ChEBI" id="CHEBI:23378"/>
    </ligand>
</feature>
<evidence type="ECO:0000256" key="1">
    <source>
        <dbReference type="ARBA" id="ARBA00004418"/>
    </source>
</evidence>
<proteinExistence type="inferred from homology"/>
<keyword evidence="7 17" id="KW-0732">Signal</keyword>
<dbReference type="PANTHER" id="PTHR30600">
    <property type="entry name" value="CYTOCHROME C PEROXIDASE-RELATED"/>
    <property type="match status" value="1"/>
</dbReference>
<keyword evidence="8" id="KW-0574">Periplasm</keyword>
<organism evidence="19 20">
    <name type="scientific">Sedimenticola selenatireducens</name>
    <dbReference type="NCBI Taxonomy" id="191960"/>
    <lineage>
        <taxon>Bacteria</taxon>
        <taxon>Pseudomonadati</taxon>
        <taxon>Pseudomonadota</taxon>
        <taxon>Gammaproteobacteria</taxon>
        <taxon>Chromatiales</taxon>
        <taxon>Sedimenticolaceae</taxon>
        <taxon>Sedimenticola</taxon>
    </lineage>
</organism>
<dbReference type="Pfam" id="PF03150">
    <property type="entry name" value="CCP_MauG"/>
    <property type="match status" value="1"/>
</dbReference>
<evidence type="ECO:0000259" key="18">
    <source>
        <dbReference type="PROSITE" id="PS51007"/>
    </source>
</evidence>
<comment type="caution">
    <text evidence="19">The sequence shown here is derived from an EMBL/GenBank/DDBJ whole genome shotgun (WGS) entry which is preliminary data.</text>
</comment>
<dbReference type="CDD" id="cd02968">
    <property type="entry name" value="SCO"/>
    <property type="match status" value="1"/>
</dbReference>
<evidence type="ECO:0000256" key="14">
    <source>
        <dbReference type="PIRSR" id="PIRSR603782-1"/>
    </source>
</evidence>
<dbReference type="GO" id="GO:0020037">
    <property type="term" value="F:heme binding"/>
    <property type="evidence" value="ECO:0007669"/>
    <property type="project" value="InterPro"/>
</dbReference>
<evidence type="ECO:0000256" key="3">
    <source>
        <dbReference type="ARBA" id="ARBA00010996"/>
    </source>
</evidence>
<dbReference type="SUPFAM" id="SSF46626">
    <property type="entry name" value="Cytochrome c"/>
    <property type="match status" value="2"/>
</dbReference>
<feature type="binding site" evidence="14">
    <location>
        <position position="96"/>
    </location>
    <ligand>
        <name>Cu cation</name>
        <dbReference type="ChEBI" id="CHEBI:23378"/>
    </ligand>
</feature>
<accession>A0A2N6CWU9</accession>
<dbReference type="InterPro" id="IPR003782">
    <property type="entry name" value="SCO1/SenC"/>
</dbReference>
<keyword evidence="6 14" id="KW-0479">Metal-binding</keyword>
<comment type="pathway">
    <text evidence="2">One-carbon metabolism; methylamine degradation.</text>
</comment>
<dbReference type="FunFam" id="1.10.760.10:FF:000019">
    <property type="entry name" value="Di-heme cytochrome C peroxidase"/>
    <property type="match status" value="1"/>
</dbReference>
<dbReference type="InterPro" id="IPR036249">
    <property type="entry name" value="Thioredoxin-like_sf"/>
</dbReference>
<evidence type="ECO:0000256" key="11">
    <source>
        <dbReference type="ARBA" id="ARBA00023004"/>
    </source>
</evidence>
<keyword evidence="11 16" id="KW-0408">Iron</keyword>
<dbReference type="InterPro" id="IPR009056">
    <property type="entry name" value="Cyt_c-like_dom"/>
</dbReference>
<reference evidence="19 20" key="1">
    <citation type="submission" date="2017-11" db="EMBL/GenBank/DDBJ databases">
        <title>Genome-resolved metagenomics identifies genetic mobility, metabolic interactions, and unexpected diversity in perchlorate-reducing communities.</title>
        <authorList>
            <person name="Barnum T.P."/>
            <person name="Figueroa I.A."/>
            <person name="Carlstrom C.I."/>
            <person name="Lucas L.N."/>
            <person name="Engelbrektson A.L."/>
            <person name="Coates J.D."/>
        </authorList>
    </citation>
    <scope>NUCLEOTIDE SEQUENCE [LARGE SCALE GENOMIC DNA]</scope>
    <source>
        <strain evidence="19">BM301</strain>
    </source>
</reference>